<dbReference type="HOGENOM" id="CLU_2196422_0_0_1"/>
<dbReference type="InParanoid" id="A0A074Y5E8"/>
<organism evidence="1 2">
    <name type="scientific">Aureobasidium subglaciale (strain EXF-2481)</name>
    <name type="common">Aureobasidium pullulans var. subglaciale</name>
    <dbReference type="NCBI Taxonomy" id="1043005"/>
    <lineage>
        <taxon>Eukaryota</taxon>
        <taxon>Fungi</taxon>
        <taxon>Dikarya</taxon>
        <taxon>Ascomycota</taxon>
        <taxon>Pezizomycotina</taxon>
        <taxon>Dothideomycetes</taxon>
        <taxon>Dothideomycetidae</taxon>
        <taxon>Dothideales</taxon>
        <taxon>Saccotheciaceae</taxon>
        <taxon>Aureobasidium</taxon>
    </lineage>
</organism>
<evidence type="ECO:0000313" key="2">
    <source>
        <dbReference type="Proteomes" id="UP000030641"/>
    </source>
</evidence>
<name>A0A074Y5E8_AURSE</name>
<dbReference type="EMBL" id="KL584781">
    <property type="protein sequence ID" value="KEQ91149.1"/>
    <property type="molecule type" value="Genomic_DNA"/>
</dbReference>
<accession>A0A074Y5E8</accession>
<sequence length="108" mass="13090">MLKRSSDHYAKIKNDERYIMYRRIRDWCQSNAWVRQDLPWKSHSPIAYVEMTEHYCTGCAWTRHNGSRVWVYMAWRSCVLRPLSSCSYRDMLTVSSVEEHYGWDLPLH</sequence>
<keyword evidence="2" id="KW-1185">Reference proteome</keyword>
<proteinExistence type="predicted"/>
<dbReference type="GeneID" id="25367644"/>
<dbReference type="RefSeq" id="XP_013339639.1">
    <property type="nucleotide sequence ID" value="XM_013484185.1"/>
</dbReference>
<evidence type="ECO:0000313" key="1">
    <source>
        <dbReference type="EMBL" id="KEQ91149.1"/>
    </source>
</evidence>
<dbReference type="OrthoDB" id="3937726at2759"/>
<gene>
    <name evidence="1" type="ORF">AUEXF2481DRAFT_44345</name>
</gene>
<dbReference type="AlphaFoldDB" id="A0A074Y5E8"/>
<protein>
    <submittedName>
        <fullName evidence="1">Uncharacterized protein</fullName>
    </submittedName>
</protein>
<reference evidence="1 2" key="1">
    <citation type="journal article" date="2014" name="BMC Genomics">
        <title>Genome sequencing of four Aureobasidium pullulans varieties: biotechnological potential, stress tolerance, and description of new species.</title>
        <authorList>
            <person name="Gostin Ar C."/>
            <person name="Ohm R.A."/>
            <person name="Kogej T."/>
            <person name="Sonjak S."/>
            <person name="Turk M."/>
            <person name="Zajc J."/>
            <person name="Zalar P."/>
            <person name="Grube M."/>
            <person name="Sun H."/>
            <person name="Han J."/>
            <person name="Sharma A."/>
            <person name="Chiniquy J."/>
            <person name="Ngan C.Y."/>
            <person name="Lipzen A."/>
            <person name="Barry K."/>
            <person name="Grigoriev I.V."/>
            <person name="Gunde-Cimerman N."/>
        </authorList>
    </citation>
    <scope>NUCLEOTIDE SEQUENCE [LARGE SCALE GENOMIC DNA]</scope>
    <source>
        <strain evidence="1 2">EXF-2481</strain>
    </source>
</reference>
<dbReference type="Proteomes" id="UP000030641">
    <property type="component" value="Unassembled WGS sequence"/>
</dbReference>